<evidence type="ECO:0000256" key="4">
    <source>
        <dbReference type="ARBA" id="ARBA00022891"/>
    </source>
</evidence>
<evidence type="ECO:0000256" key="8">
    <source>
        <dbReference type="PIRSR" id="PIRSR617512-3"/>
    </source>
</evidence>
<feature type="binding site" evidence="8">
    <location>
        <position position="292"/>
    </location>
    <ligand>
        <name>Ca(2+)</name>
        <dbReference type="ChEBI" id="CHEBI:29108"/>
    </ligand>
</feature>
<evidence type="ECO:0000256" key="10">
    <source>
        <dbReference type="SAM" id="SignalP"/>
    </source>
</evidence>
<proteinExistence type="inferred from homology"/>
<dbReference type="Proteomes" id="UP001143370">
    <property type="component" value="Unassembled WGS sequence"/>
</dbReference>
<keyword evidence="4 7" id="KW-0634">PQQ</keyword>
<dbReference type="InterPro" id="IPR018391">
    <property type="entry name" value="PQQ_b-propeller_rpt"/>
</dbReference>
<dbReference type="EMBL" id="BSFJ01000005">
    <property type="protein sequence ID" value="GLK71224.1"/>
    <property type="molecule type" value="Genomic_DNA"/>
</dbReference>
<dbReference type="InterPro" id="IPR017512">
    <property type="entry name" value="PQQ_MeOH/EtOH_DH"/>
</dbReference>
<dbReference type="PANTHER" id="PTHR32303">
    <property type="entry name" value="QUINOPROTEIN ALCOHOL DEHYDROGENASE (CYTOCHROME C)"/>
    <property type="match status" value="1"/>
</dbReference>
<comment type="cofactor">
    <cofactor evidence="8">
        <name>Ca(2+)</name>
        <dbReference type="ChEBI" id="CHEBI:29108"/>
    </cofactor>
    <text evidence="8">Binds 1 Ca(2+) ion per subunit.</text>
</comment>
<feature type="binding site" evidence="7">
    <location>
        <position position="146"/>
    </location>
    <ligand>
        <name>pyrroloquinoline quinone</name>
        <dbReference type="ChEBI" id="CHEBI:58442"/>
    </ligand>
</feature>
<dbReference type="FunFam" id="2.140.10.10:FF:000003">
    <property type="entry name" value="Methanol dehydrogenase, large subunit"/>
    <property type="match status" value="1"/>
</dbReference>
<comment type="caution">
    <text evidence="12">The sequence shown here is derived from an EMBL/GenBank/DDBJ whole genome shotgun (WGS) entry which is preliminary data.</text>
</comment>
<dbReference type="GO" id="GO:0016614">
    <property type="term" value="F:oxidoreductase activity, acting on CH-OH group of donors"/>
    <property type="evidence" value="ECO:0007669"/>
    <property type="project" value="InterPro"/>
</dbReference>
<dbReference type="GO" id="GO:0070968">
    <property type="term" value="F:pyrroloquinoline quinone binding"/>
    <property type="evidence" value="ECO:0007669"/>
    <property type="project" value="UniProtKB-ARBA"/>
</dbReference>
<keyword evidence="8" id="KW-0106">Calcium</keyword>
<dbReference type="InterPro" id="IPR011047">
    <property type="entry name" value="Quinoprotein_ADH-like_sf"/>
</dbReference>
<dbReference type="SMART" id="SM00564">
    <property type="entry name" value="PQQ"/>
    <property type="match status" value="4"/>
</dbReference>
<feature type="disulfide bond" evidence="9">
    <location>
        <begin position="140"/>
        <end position="141"/>
    </location>
</feature>
<feature type="signal peptide" evidence="10">
    <location>
        <begin position="1"/>
        <end position="37"/>
    </location>
</feature>
<keyword evidence="9" id="KW-1015">Disulfide bond</keyword>
<gene>
    <name evidence="12" type="ORF">GCM10017643_13390</name>
</gene>
<keyword evidence="3 10" id="KW-0732">Signal</keyword>
<dbReference type="AlphaFoldDB" id="A0A9W6J8H5"/>
<feature type="binding site" evidence="8">
    <location>
        <position position="208"/>
    </location>
    <ligand>
        <name>Ca(2+)</name>
        <dbReference type="ChEBI" id="CHEBI:29108"/>
    </ligand>
</feature>
<comment type="similarity">
    <text evidence="1">Belongs to the bacterial PQQ dehydrogenase family.</text>
</comment>
<evidence type="ECO:0000256" key="6">
    <source>
        <dbReference type="PIRSR" id="PIRSR617512-1"/>
    </source>
</evidence>
<name>A0A9W6J8H5_9HYPH</name>
<dbReference type="CDD" id="cd10278">
    <property type="entry name" value="PQQ_MDH"/>
    <property type="match status" value="1"/>
</dbReference>
<feature type="binding site" evidence="7">
    <location>
        <position position="92"/>
    </location>
    <ligand>
        <name>pyrroloquinoline quinone</name>
        <dbReference type="ChEBI" id="CHEBI:58442"/>
    </ligand>
</feature>
<sequence>MAITSPLPALLAAAAPRVALRAMLLAALFAGAITAGAADDLPAHLADPAQQAIQTLDYANTRYSRLDQIDAANVGRLKVAWTFSTGALRGHEGSPLVVDGVMYVHAPFPNAVYALDLDHDGRMLWKYQPRQSADTAAIMCCDLVNRGLAYADGMVFLAQADTHVVALDARTGAVRWRVANGDPRKGESNTATVMPVKDKLIVGIAGAEFGVRGHISAYRIKDGTLAWRAYSTGPDADMRVDPDRTTELGRPVGADSSLKSWQGDQWQVGGGAPWGWFAYDPALNLIYYGTANPGTWNPSQRPGDNRWSNAIFARDADTGMARWVYQMTPHDEWDYDGVNEMILTDQVVDGRTRPLLTHFDRNGFAYTLDRATGDLIVAEKFEPDTNWSSGIDMDRASPGFGRPVRDPKYGTEAEGEDVTYSGICPAAIGAKNQQPAAFSPQTQLFYVPVSTLCMDYEPFHVEYAVGQPYVGATLAMYPSPGSDGRTGRFIAWDNREGRAVWSLPETFSVWSGALATAGGVVFYGTLEGWLKAVDARTGKELYRFKTPSGIVGNVMTYAHRGRQYVAVLSGVGGWAGIGLAAGLTDPNAGSGAGDAYAALSRYTALGGQLTVFALPEGP</sequence>
<dbReference type="Pfam" id="PF01011">
    <property type="entry name" value="PQQ"/>
    <property type="match status" value="2"/>
</dbReference>
<evidence type="ECO:0000256" key="5">
    <source>
        <dbReference type="ARBA" id="ARBA00023002"/>
    </source>
</evidence>
<feature type="chain" id="PRO_5040909749" evidence="10">
    <location>
        <begin position="38"/>
        <end position="618"/>
    </location>
</feature>
<feature type="domain" description="Pyrrolo-quinoline quinone repeat" evidence="11">
    <location>
        <begin position="57"/>
        <end position="377"/>
    </location>
</feature>
<evidence type="ECO:0000256" key="7">
    <source>
        <dbReference type="PIRSR" id="PIRSR617512-2"/>
    </source>
</evidence>
<dbReference type="PANTHER" id="PTHR32303:SF4">
    <property type="entry name" value="QUINOPROTEIN GLUCOSE DEHYDROGENASE"/>
    <property type="match status" value="1"/>
</dbReference>
<dbReference type="GO" id="GO:0005509">
    <property type="term" value="F:calcium ion binding"/>
    <property type="evidence" value="ECO:0007669"/>
    <property type="project" value="InterPro"/>
</dbReference>
<dbReference type="SUPFAM" id="SSF50998">
    <property type="entry name" value="Quinoprotein alcohol dehydrogenase-like"/>
    <property type="match status" value="1"/>
</dbReference>
<evidence type="ECO:0000313" key="12">
    <source>
        <dbReference type="EMBL" id="GLK71224.1"/>
    </source>
</evidence>
<keyword evidence="5" id="KW-0560">Oxidoreductase</keyword>
<keyword evidence="13" id="KW-1185">Reference proteome</keyword>
<evidence type="ECO:0000256" key="1">
    <source>
        <dbReference type="ARBA" id="ARBA00008156"/>
    </source>
</evidence>
<evidence type="ECO:0000256" key="2">
    <source>
        <dbReference type="ARBA" id="ARBA00022723"/>
    </source>
</evidence>
<reference evidence="12" key="2">
    <citation type="submission" date="2023-01" db="EMBL/GenBank/DDBJ databases">
        <authorList>
            <person name="Sun Q."/>
            <person name="Evtushenko L."/>
        </authorList>
    </citation>
    <scope>NUCLEOTIDE SEQUENCE</scope>
    <source>
        <strain evidence="12">VKM B-2484</strain>
    </source>
</reference>
<dbReference type="GO" id="GO:0016020">
    <property type="term" value="C:membrane"/>
    <property type="evidence" value="ECO:0007669"/>
    <property type="project" value="InterPro"/>
</dbReference>
<dbReference type="Gene3D" id="2.140.10.10">
    <property type="entry name" value="Quinoprotein alcohol dehydrogenase-like superfamily"/>
    <property type="match status" value="1"/>
</dbReference>
<comment type="cofactor">
    <cofactor evidence="7">
        <name>pyrroloquinoline quinone</name>
        <dbReference type="ChEBI" id="CHEBI:58442"/>
    </cofactor>
    <text evidence="7">Binds 1 PQQ group per subunit.</text>
</comment>
<feature type="binding site" evidence="7">
    <location>
        <begin position="206"/>
        <end position="207"/>
    </location>
    <ligand>
        <name>pyrroloquinoline quinone</name>
        <dbReference type="ChEBI" id="CHEBI:58442"/>
    </ligand>
</feature>
<evidence type="ECO:0000256" key="9">
    <source>
        <dbReference type="PIRSR" id="PIRSR617512-4"/>
    </source>
</evidence>
<evidence type="ECO:0000256" key="3">
    <source>
        <dbReference type="ARBA" id="ARBA00022729"/>
    </source>
</evidence>
<dbReference type="InterPro" id="IPR002372">
    <property type="entry name" value="PQQ_rpt_dom"/>
</dbReference>
<organism evidence="12 13">
    <name type="scientific">Ancylobacter dichloromethanicus</name>
    <dbReference type="NCBI Taxonomy" id="518825"/>
    <lineage>
        <taxon>Bacteria</taxon>
        <taxon>Pseudomonadati</taxon>
        <taxon>Pseudomonadota</taxon>
        <taxon>Alphaproteobacteria</taxon>
        <taxon>Hyphomicrobiales</taxon>
        <taxon>Xanthobacteraceae</taxon>
        <taxon>Ancylobacter</taxon>
    </lineage>
</organism>
<feature type="domain" description="Pyrrolo-quinoline quinone repeat" evidence="11">
    <location>
        <begin position="511"/>
        <end position="565"/>
    </location>
</feature>
<feature type="active site" description="Proton acceptor" evidence="6">
    <location>
        <position position="334"/>
    </location>
</feature>
<feature type="binding site" evidence="8">
    <location>
        <position position="334"/>
    </location>
    <ligand>
        <name>Ca(2+)</name>
        <dbReference type="ChEBI" id="CHEBI:29108"/>
    </ligand>
</feature>
<accession>A0A9W6J8H5</accession>
<feature type="binding site" evidence="7">
    <location>
        <position position="190"/>
    </location>
    <ligand>
        <name>pyrroloquinoline quinone</name>
        <dbReference type="ChEBI" id="CHEBI:58442"/>
    </ligand>
</feature>
<evidence type="ECO:0000313" key="13">
    <source>
        <dbReference type="Proteomes" id="UP001143370"/>
    </source>
</evidence>
<protein>
    <submittedName>
        <fullName evidence="12">Methanol dehydrogenase</fullName>
    </submittedName>
</protein>
<keyword evidence="2 8" id="KW-0479">Metal-binding</keyword>
<dbReference type="NCBIfam" id="TIGR03075">
    <property type="entry name" value="PQQ_enz_alc_DH"/>
    <property type="match status" value="1"/>
</dbReference>
<reference evidence="12" key="1">
    <citation type="journal article" date="2014" name="Int. J. Syst. Evol. Microbiol.">
        <title>Complete genome sequence of Corynebacterium casei LMG S-19264T (=DSM 44701T), isolated from a smear-ripened cheese.</title>
        <authorList>
            <consortium name="US DOE Joint Genome Institute (JGI-PGF)"/>
            <person name="Walter F."/>
            <person name="Albersmeier A."/>
            <person name="Kalinowski J."/>
            <person name="Ruckert C."/>
        </authorList>
    </citation>
    <scope>NUCLEOTIDE SEQUENCE</scope>
    <source>
        <strain evidence="12">VKM B-2484</strain>
    </source>
</reference>
<evidence type="ECO:0000259" key="11">
    <source>
        <dbReference type="Pfam" id="PF01011"/>
    </source>
</evidence>